<keyword evidence="11" id="KW-1185">Reference proteome</keyword>
<proteinExistence type="inferred from homology"/>
<evidence type="ECO:0000313" key="11">
    <source>
        <dbReference type="Proteomes" id="UP000053477"/>
    </source>
</evidence>
<feature type="region of interest" description="Disordered" evidence="8">
    <location>
        <begin position="1"/>
        <end position="47"/>
    </location>
</feature>
<feature type="compositionally biased region" description="Basic and acidic residues" evidence="8">
    <location>
        <begin position="32"/>
        <end position="47"/>
    </location>
</feature>
<dbReference type="AlphaFoldDB" id="A0A0H2SAD0"/>
<dbReference type="PANTHER" id="PTHR33577">
    <property type="entry name" value="STERIGMATOCYSTIN BIOSYNTHESIS PEROXIDASE STCC-RELATED"/>
    <property type="match status" value="1"/>
</dbReference>
<name>A0A0H2SAD0_9AGAM</name>
<dbReference type="InterPro" id="IPR036851">
    <property type="entry name" value="Chloroperoxidase-like_sf"/>
</dbReference>
<comment type="cofactor">
    <cofactor evidence="1">
        <name>heme b</name>
        <dbReference type="ChEBI" id="CHEBI:60344"/>
    </cofactor>
</comment>
<dbReference type="InterPro" id="IPR000028">
    <property type="entry name" value="Chloroperoxidase"/>
</dbReference>
<feature type="domain" description="Heme haloperoxidase family profile" evidence="9">
    <location>
        <begin position="35"/>
        <end position="278"/>
    </location>
</feature>
<comment type="similarity">
    <text evidence="7">Belongs to the chloroperoxidase family.</text>
</comment>
<evidence type="ECO:0000256" key="5">
    <source>
        <dbReference type="ARBA" id="ARBA00023002"/>
    </source>
</evidence>
<dbReference type="EMBL" id="KQ085953">
    <property type="protein sequence ID" value="KLO13831.1"/>
    <property type="molecule type" value="Genomic_DNA"/>
</dbReference>
<keyword evidence="4" id="KW-0479">Metal-binding</keyword>
<organism evidence="10 11">
    <name type="scientific">Schizopora paradoxa</name>
    <dbReference type="NCBI Taxonomy" id="27342"/>
    <lineage>
        <taxon>Eukaryota</taxon>
        <taxon>Fungi</taxon>
        <taxon>Dikarya</taxon>
        <taxon>Basidiomycota</taxon>
        <taxon>Agaricomycotina</taxon>
        <taxon>Agaricomycetes</taxon>
        <taxon>Hymenochaetales</taxon>
        <taxon>Schizoporaceae</taxon>
        <taxon>Schizopora</taxon>
    </lineage>
</organism>
<dbReference type="Gene3D" id="1.10.489.10">
    <property type="entry name" value="Chloroperoxidase-like"/>
    <property type="match status" value="1"/>
</dbReference>
<dbReference type="Pfam" id="PF01328">
    <property type="entry name" value="Peroxidase_2"/>
    <property type="match status" value="1"/>
</dbReference>
<dbReference type="PROSITE" id="PS51405">
    <property type="entry name" value="HEME_HALOPEROXIDASE"/>
    <property type="match status" value="1"/>
</dbReference>
<protein>
    <submittedName>
        <fullName evidence="10">Cloroperoxidase</fullName>
    </submittedName>
</protein>
<evidence type="ECO:0000313" key="10">
    <source>
        <dbReference type="EMBL" id="KLO13831.1"/>
    </source>
</evidence>
<keyword evidence="3" id="KW-0349">Heme</keyword>
<dbReference type="GO" id="GO:0004601">
    <property type="term" value="F:peroxidase activity"/>
    <property type="evidence" value="ECO:0007669"/>
    <property type="project" value="UniProtKB-KW"/>
</dbReference>
<keyword evidence="2 10" id="KW-0575">Peroxidase</keyword>
<dbReference type="Proteomes" id="UP000053477">
    <property type="component" value="Unassembled WGS sequence"/>
</dbReference>
<dbReference type="GO" id="GO:0046872">
    <property type="term" value="F:metal ion binding"/>
    <property type="evidence" value="ECO:0007669"/>
    <property type="project" value="UniProtKB-KW"/>
</dbReference>
<dbReference type="OrthoDB" id="407298at2759"/>
<dbReference type="PANTHER" id="PTHR33577:SF9">
    <property type="entry name" value="PEROXIDASE STCC"/>
    <property type="match status" value="1"/>
</dbReference>
<keyword evidence="6" id="KW-0408">Iron</keyword>
<evidence type="ECO:0000256" key="7">
    <source>
        <dbReference type="ARBA" id="ARBA00025795"/>
    </source>
</evidence>
<keyword evidence="5" id="KW-0560">Oxidoreductase</keyword>
<accession>A0A0H2SAD0</accession>
<dbReference type="InParanoid" id="A0A0H2SAD0"/>
<evidence type="ECO:0000256" key="2">
    <source>
        <dbReference type="ARBA" id="ARBA00022559"/>
    </source>
</evidence>
<sequence length="297" mass="32337">METVGGDTNGVPSDGGGSRIDKTKTLSCPYSKRSEEHPYIAPKEGDDRSPCPALNTLANHGFLPRNGRGLTASVLIKGLQDGYRVSYPLAAFLAYGGVLLLGQVVGFGSDPSRDGVGFSLHDLARHDRTEHDASITHPNTPAGDEYAPIKQEPALFDAFVKEARPAPGPSQEGVLSYGTEDIARIRVRREAEPGTRIDAVRQEIGRGESALVLGIFGFLPSGGNTSTDEAKLPEEIIGGPYRFPLSIVESWWKEERFPTPDWAPVRETTLLGTLALQGRMRKEMQSLREKESNYKFS</sequence>
<evidence type="ECO:0000256" key="3">
    <source>
        <dbReference type="ARBA" id="ARBA00022617"/>
    </source>
</evidence>
<evidence type="ECO:0000259" key="9">
    <source>
        <dbReference type="PROSITE" id="PS51405"/>
    </source>
</evidence>
<evidence type="ECO:0000256" key="4">
    <source>
        <dbReference type="ARBA" id="ARBA00022723"/>
    </source>
</evidence>
<evidence type="ECO:0000256" key="8">
    <source>
        <dbReference type="SAM" id="MobiDB-lite"/>
    </source>
</evidence>
<dbReference type="STRING" id="27342.A0A0H2SAD0"/>
<evidence type="ECO:0000256" key="6">
    <source>
        <dbReference type="ARBA" id="ARBA00023004"/>
    </source>
</evidence>
<gene>
    <name evidence="10" type="ORF">SCHPADRAFT_827442</name>
</gene>
<reference evidence="10 11" key="1">
    <citation type="submission" date="2015-04" db="EMBL/GenBank/DDBJ databases">
        <title>Complete genome sequence of Schizopora paradoxa KUC8140, a cosmopolitan wood degrader in East Asia.</title>
        <authorList>
            <consortium name="DOE Joint Genome Institute"/>
            <person name="Min B."/>
            <person name="Park H."/>
            <person name="Jang Y."/>
            <person name="Kim J.-J."/>
            <person name="Kim K.H."/>
            <person name="Pangilinan J."/>
            <person name="Lipzen A."/>
            <person name="Riley R."/>
            <person name="Grigoriev I.V."/>
            <person name="Spatafora J.W."/>
            <person name="Choi I.-G."/>
        </authorList>
    </citation>
    <scope>NUCLEOTIDE SEQUENCE [LARGE SCALE GENOMIC DNA]</scope>
    <source>
        <strain evidence="10 11">KUC8140</strain>
    </source>
</reference>
<evidence type="ECO:0000256" key="1">
    <source>
        <dbReference type="ARBA" id="ARBA00001970"/>
    </source>
</evidence>
<dbReference type="SUPFAM" id="SSF47571">
    <property type="entry name" value="Cloroperoxidase"/>
    <property type="match status" value="1"/>
</dbReference>